<sequence length="84" mass="9456">MRRLASAIREVEETLPGFFGKDAAVIRCQAAGDDVPPEVLQQTLGRLRLAFLPVWLAHEVGFEVDAGHNVQQAWERIKARSFRI</sequence>
<dbReference type="RefSeq" id="WP_133292092.1">
    <property type="nucleotide sequence ID" value="NZ_SMSJ01000081.1"/>
</dbReference>
<comment type="caution">
    <text evidence="1">The sequence shown here is derived from an EMBL/GenBank/DDBJ whole genome shotgun (WGS) entry which is preliminary data.</text>
</comment>
<keyword evidence="2" id="KW-1185">Reference proteome</keyword>
<dbReference type="Proteomes" id="UP000295096">
    <property type="component" value="Unassembled WGS sequence"/>
</dbReference>
<accession>A0A4R5Q971</accession>
<name>A0A4R5Q971_9PROT</name>
<organism evidence="1 2">
    <name type="scientific">Dankookia rubra</name>
    <dbReference type="NCBI Taxonomy" id="1442381"/>
    <lineage>
        <taxon>Bacteria</taxon>
        <taxon>Pseudomonadati</taxon>
        <taxon>Pseudomonadota</taxon>
        <taxon>Alphaproteobacteria</taxon>
        <taxon>Acetobacterales</taxon>
        <taxon>Roseomonadaceae</taxon>
        <taxon>Dankookia</taxon>
    </lineage>
</organism>
<protein>
    <submittedName>
        <fullName evidence="1">Uncharacterized protein</fullName>
    </submittedName>
</protein>
<reference evidence="1 2" key="1">
    <citation type="journal article" date="2016" name="J. Microbiol.">
        <title>Dankookia rubra gen. nov., sp. nov., an alphaproteobacterium isolated from sediment of a shallow stream.</title>
        <authorList>
            <person name="Kim W.H."/>
            <person name="Kim D.H."/>
            <person name="Kang K."/>
            <person name="Ahn T.Y."/>
        </authorList>
    </citation>
    <scope>NUCLEOTIDE SEQUENCE [LARGE SCALE GENOMIC DNA]</scope>
    <source>
        <strain evidence="1 2">JCM30602</strain>
    </source>
</reference>
<proteinExistence type="predicted"/>
<evidence type="ECO:0000313" key="1">
    <source>
        <dbReference type="EMBL" id="TDH59089.1"/>
    </source>
</evidence>
<gene>
    <name evidence="1" type="ORF">E2C06_29130</name>
</gene>
<dbReference type="EMBL" id="SMSJ01000081">
    <property type="protein sequence ID" value="TDH59089.1"/>
    <property type="molecule type" value="Genomic_DNA"/>
</dbReference>
<dbReference type="AlphaFoldDB" id="A0A4R5Q971"/>
<evidence type="ECO:0000313" key="2">
    <source>
        <dbReference type="Proteomes" id="UP000295096"/>
    </source>
</evidence>